<organism evidence="2 3">
    <name type="scientific">Leptospira interrogans serovar Copenhageni str. LT2050</name>
    <dbReference type="NCBI Taxonomy" id="1001598"/>
    <lineage>
        <taxon>Bacteria</taxon>
        <taxon>Pseudomonadati</taxon>
        <taxon>Spirochaetota</taxon>
        <taxon>Spirochaetia</taxon>
        <taxon>Leptospirales</taxon>
        <taxon>Leptospiraceae</taxon>
        <taxon>Leptospira</taxon>
    </lineage>
</organism>
<accession>M3GC37</accession>
<dbReference type="AlphaFoldDB" id="M3GC37"/>
<dbReference type="EMBL" id="AFMD02000158">
    <property type="protein sequence ID" value="EMG22970.1"/>
    <property type="molecule type" value="Genomic_DNA"/>
</dbReference>
<reference evidence="2 3" key="1">
    <citation type="submission" date="2013-02" db="EMBL/GenBank/DDBJ databases">
        <authorList>
            <person name="Harkins D.M."/>
            <person name="Durkin A.S."/>
            <person name="Brinkac L.M."/>
            <person name="Haft D.H."/>
            <person name="Selengut J.D."/>
            <person name="Sanka R."/>
            <person name="DePew J."/>
            <person name="Purushe J."/>
            <person name="Tulsiani S.M."/>
            <person name="Graham G.C."/>
            <person name="Burns M.-A."/>
            <person name="Dohnt M.F."/>
            <person name="Smythe L.D."/>
            <person name="McKay D.B."/>
            <person name="Craig S.B."/>
            <person name="Vinetz J.M."/>
            <person name="Sutton G.G."/>
            <person name="Nierman W.C."/>
            <person name="Fouts D.E."/>
        </authorList>
    </citation>
    <scope>NUCLEOTIDE SEQUENCE [LARGE SCALE GENOMIC DNA]</scope>
    <source>
        <strain evidence="2 3">LT2050</strain>
    </source>
</reference>
<protein>
    <recommendedName>
        <fullName evidence="1">NAD-dependent epimerase/dehydratase domain-containing protein</fullName>
    </recommendedName>
</protein>
<evidence type="ECO:0000313" key="3">
    <source>
        <dbReference type="Proteomes" id="UP000011778"/>
    </source>
</evidence>
<evidence type="ECO:0000313" key="2">
    <source>
        <dbReference type="EMBL" id="EMG22970.1"/>
    </source>
</evidence>
<feature type="domain" description="NAD-dependent epimerase/dehydratase" evidence="1">
    <location>
        <begin position="3"/>
        <end position="31"/>
    </location>
</feature>
<dbReference type="Proteomes" id="UP000011778">
    <property type="component" value="Unassembled WGS sequence"/>
</dbReference>
<dbReference type="Pfam" id="PF01370">
    <property type="entry name" value="Epimerase"/>
    <property type="match status" value="1"/>
</dbReference>
<comment type="caution">
    <text evidence="2">The sequence shown here is derived from an EMBL/GenBank/DDBJ whole genome shotgun (WGS) entry which is preliminary data.</text>
</comment>
<dbReference type="SUPFAM" id="SSF51735">
    <property type="entry name" value="NAD(P)-binding Rossmann-fold domains"/>
    <property type="match status" value="1"/>
</dbReference>
<dbReference type="InterPro" id="IPR036291">
    <property type="entry name" value="NAD(P)-bd_dom_sf"/>
</dbReference>
<gene>
    <name evidence="2" type="ORF">LEP1GSC150_0162</name>
</gene>
<sequence>MNILVTGANGFIGKNLTFQLKERKEFKIFFIPKNLPKANYHNLSLKQILFFTWLE</sequence>
<proteinExistence type="predicted"/>
<dbReference type="InterPro" id="IPR001509">
    <property type="entry name" value="Epimerase_deHydtase"/>
</dbReference>
<evidence type="ECO:0000259" key="1">
    <source>
        <dbReference type="Pfam" id="PF01370"/>
    </source>
</evidence>
<dbReference type="Gene3D" id="3.40.50.720">
    <property type="entry name" value="NAD(P)-binding Rossmann-like Domain"/>
    <property type="match status" value="1"/>
</dbReference>
<name>M3GC37_LEPIT</name>